<sequence>MTPERLQYLLEKYLDGTATEAERQAYDEWYEARQHDTDAALTPMELRQVYQRIAHRTTPARVVRMRWATAAAVSGAMVLGAAWWWQQPHHQAAVSPVAQAISAPADTLEFENKLADHRSVHLPDGSLATLYKGSRIRYSSGFGKQDRRIILFGKAYFNVARYAGNPFVVESGNVATTALGTAFTMARTGSEIKVWLHSGRVMVQANNRIAYLQPGQMAISTPTAALLTMNSESSGNATPALKRATIRDFGGLTGYAASFDQLPLSQVLDSLAKGYHINIRVQHASLENIAFSGTVRPTDSLAQVLHRIALLENLKITNMATGYRIEKNH</sequence>
<dbReference type="Proteomes" id="UP000244450">
    <property type="component" value="Unassembled WGS sequence"/>
</dbReference>
<dbReference type="PIRSF" id="PIRSF018266">
    <property type="entry name" value="FecR"/>
    <property type="match status" value="1"/>
</dbReference>
<accession>A0A2T7BLY1</accession>
<gene>
    <name evidence="3" type="ORF">DCC81_04170</name>
</gene>
<keyword evidence="4" id="KW-1185">Reference proteome</keyword>
<dbReference type="Pfam" id="PF16344">
    <property type="entry name" value="FecR_C"/>
    <property type="match status" value="1"/>
</dbReference>
<comment type="caution">
    <text evidence="3">The sequence shown here is derived from an EMBL/GenBank/DDBJ whole genome shotgun (WGS) entry which is preliminary data.</text>
</comment>
<dbReference type="RefSeq" id="WP_108685327.1">
    <property type="nucleotide sequence ID" value="NZ_QCYK01000001.1"/>
</dbReference>
<evidence type="ECO:0008006" key="5">
    <source>
        <dbReference type="Google" id="ProtNLM"/>
    </source>
</evidence>
<evidence type="ECO:0000313" key="4">
    <source>
        <dbReference type="Proteomes" id="UP000244450"/>
    </source>
</evidence>
<dbReference type="InterPro" id="IPR032508">
    <property type="entry name" value="FecR_C"/>
</dbReference>
<evidence type="ECO:0000259" key="2">
    <source>
        <dbReference type="Pfam" id="PF16344"/>
    </source>
</evidence>
<dbReference type="Gene3D" id="2.60.120.1440">
    <property type="match status" value="1"/>
</dbReference>
<dbReference type="Pfam" id="PF04773">
    <property type="entry name" value="FecR"/>
    <property type="match status" value="1"/>
</dbReference>
<dbReference type="PANTHER" id="PTHR30273:SF2">
    <property type="entry name" value="PROTEIN FECR"/>
    <property type="match status" value="1"/>
</dbReference>
<organism evidence="3 4">
    <name type="scientific">Chitinophaga parva</name>
    <dbReference type="NCBI Taxonomy" id="2169414"/>
    <lineage>
        <taxon>Bacteria</taxon>
        <taxon>Pseudomonadati</taxon>
        <taxon>Bacteroidota</taxon>
        <taxon>Chitinophagia</taxon>
        <taxon>Chitinophagales</taxon>
        <taxon>Chitinophagaceae</taxon>
        <taxon>Chitinophaga</taxon>
    </lineage>
</organism>
<evidence type="ECO:0000259" key="1">
    <source>
        <dbReference type="Pfam" id="PF04773"/>
    </source>
</evidence>
<dbReference type="InterPro" id="IPR012373">
    <property type="entry name" value="Ferrdict_sens_TM"/>
</dbReference>
<protein>
    <recommendedName>
        <fullName evidence="5">FecR protein domain-containing protein</fullName>
    </recommendedName>
</protein>
<dbReference type="GO" id="GO:0016989">
    <property type="term" value="F:sigma factor antagonist activity"/>
    <property type="evidence" value="ECO:0007669"/>
    <property type="project" value="TreeGrafter"/>
</dbReference>
<dbReference type="OrthoDB" id="643875at2"/>
<dbReference type="InterPro" id="IPR006860">
    <property type="entry name" value="FecR"/>
</dbReference>
<reference evidence="3 4" key="1">
    <citation type="submission" date="2018-04" db="EMBL/GenBank/DDBJ databases">
        <title>Chitinophaga fuyangensis sp. nov., isolated from soil in a chemical factory.</title>
        <authorList>
            <person name="Chen K."/>
        </authorList>
    </citation>
    <scope>NUCLEOTIDE SEQUENCE [LARGE SCALE GENOMIC DNA]</scope>
    <source>
        <strain evidence="3 4">LY-1</strain>
    </source>
</reference>
<feature type="domain" description="Protein FecR C-terminal" evidence="2">
    <location>
        <begin position="258"/>
        <end position="317"/>
    </location>
</feature>
<proteinExistence type="predicted"/>
<dbReference type="Gene3D" id="3.55.50.30">
    <property type="match status" value="1"/>
</dbReference>
<dbReference type="EMBL" id="QCYK01000001">
    <property type="protein sequence ID" value="PUZ28688.1"/>
    <property type="molecule type" value="Genomic_DNA"/>
</dbReference>
<dbReference type="PANTHER" id="PTHR30273">
    <property type="entry name" value="PERIPLASMIC SIGNAL SENSOR AND SIGMA FACTOR ACTIVATOR FECR-RELATED"/>
    <property type="match status" value="1"/>
</dbReference>
<name>A0A2T7BLY1_9BACT</name>
<evidence type="ECO:0000313" key="3">
    <source>
        <dbReference type="EMBL" id="PUZ28688.1"/>
    </source>
</evidence>
<dbReference type="AlphaFoldDB" id="A0A2T7BLY1"/>
<feature type="domain" description="FecR protein" evidence="1">
    <location>
        <begin position="117"/>
        <end position="201"/>
    </location>
</feature>